<proteinExistence type="predicted"/>
<dbReference type="Proteomes" id="UP000318720">
    <property type="component" value="Unassembled WGS sequence"/>
</dbReference>
<sequence length="122" mass="13232">MTVSIIHAFVRWMLDMMAPGTGRRRAAPGLAAPVPLCESEADDAAVSWLPAPRSPYGIDTPFDGASSPLVRPYVVADERERFRQHRRRLALVLAADFGVDLDRHVVGAEAVLRRASVAGGAR</sequence>
<dbReference type="EMBL" id="SPAZ01000063">
    <property type="protein sequence ID" value="TQE37321.1"/>
    <property type="molecule type" value="Genomic_DNA"/>
</dbReference>
<accession>A0AAE8W544</accession>
<organism evidence="1 2">
    <name type="scientific">Streptomyces ipomoeae</name>
    <dbReference type="NCBI Taxonomy" id="103232"/>
    <lineage>
        <taxon>Bacteria</taxon>
        <taxon>Bacillati</taxon>
        <taxon>Actinomycetota</taxon>
        <taxon>Actinomycetes</taxon>
        <taxon>Kitasatosporales</taxon>
        <taxon>Streptomycetaceae</taxon>
        <taxon>Streptomyces</taxon>
    </lineage>
</organism>
<evidence type="ECO:0000313" key="1">
    <source>
        <dbReference type="EMBL" id="TQE37321.1"/>
    </source>
</evidence>
<gene>
    <name evidence="1" type="ORF">Sipo8835_08030</name>
</gene>
<evidence type="ECO:0000313" key="2">
    <source>
        <dbReference type="Proteomes" id="UP000318720"/>
    </source>
</evidence>
<protein>
    <submittedName>
        <fullName evidence="1">Uncharacterized protein</fullName>
    </submittedName>
</protein>
<comment type="caution">
    <text evidence="1">The sequence shown here is derived from an EMBL/GenBank/DDBJ whole genome shotgun (WGS) entry which is preliminary data.</text>
</comment>
<dbReference type="AlphaFoldDB" id="A0AAE8W544"/>
<reference evidence="1 2" key="1">
    <citation type="submission" date="2019-03" db="EMBL/GenBank/DDBJ databases">
        <title>Comparative genomic analyses of the sweetpotato soil rot pathogen, Streptomyces ipomoeae.</title>
        <authorList>
            <person name="Ruschel Soares N."/>
            <person name="Badger J.H."/>
            <person name="Huguet-Tapia J.C."/>
            <person name="Clark C.A."/>
            <person name="Pettis G.S."/>
        </authorList>
    </citation>
    <scope>NUCLEOTIDE SEQUENCE [LARGE SCALE GENOMIC DNA]</scope>
    <source>
        <strain evidence="1 2">88-35</strain>
    </source>
</reference>
<name>A0AAE8W544_9ACTN</name>